<dbReference type="InterPro" id="IPR002023">
    <property type="entry name" value="NuoE-like"/>
</dbReference>
<dbReference type="InterPro" id="IPR042128">
    <property type="entry name" value="NuoE_dom"/>
</dbReference>
<dbReference type="GO" id="GO:0046872">
    <property type="term" value="F:metal ion binding"/>
    <property type="evidence" value="ECO:0007669"/>
    <property type="project" value="UniProtKB-KW"/>
</dbReference>
<comment type="catalytic activity">
    <reaction evidence="12">
        <text>a quinone + NADH + 5 H(+)(in) = a quinol + NAD(+) + 4 H(+)(out)</text>
        <dbReference type="Rhea" id="RHEA:57888"/>
        <dbReference type="ChEBI" id="CHEBI:15378"/>
        <dbReference type="ChEBI" id="CHEBI:24646"/>
        <dbReference type="ChEBI" id="CHEBI:57540"/>
        <dbReference type="ChEBI" id="CHEBI:57945"/>
        <dbReference type="ChEBI" id="CHEBI:132124"/>
    </reaction>
</comment>
<evidence type="ECO:0000256" key="1">
    <source>
        <dbReference type="ARBA" id="ARBA00010643"/>
    </source>
</evidence>
<evidence type="ECO:0000256" key="4">
    <source>
        <dbReference type="ARBA" id="ARBA00022723"/>
    </source>
</evidence>
<keyword evidence="5" id="KW-1278">Translocase</keyword>
<evidence type="ECO:0000256" key="3">
    <source>
        <dbReference type="ARBA" id="ARBA00022714"/>
    </source>
</evidence>
<evidence type="ECO:0000256" key="12">
    <source>
        <dbReference type="ARBA" id="ARBA00047712"/>
    </source>
</evidence>
<evidence type="ECO:0000256" key="2">
    <source>
        <dbReference type="ARBA" id="ARBA00019898"/>
    </source>
</evidence>
<sequence>MVSNIQKNCNTRYDTGEFKFNKESLKQANDALNRYPSDRKSSAVMPLLHIAQKQCGGLIPIAAMNYIAGFLDMKPIHVYEVAKFYSMYNLSVTGKYLVQVCRTTPCWLCGSENVLKACKEFLNIDVGNTTHDNLFTLKEVECLGACVNAPVVQINDDYYEKLNADKIKNILIEYKKKENVIID</sequence>
<dbReference type="InterPro" id="IPR036249">
    <property type="entry name" value="Thioredoxin-like_sf"/>
</dbReference>
<evidence type="ECO:0000256" key="9">
    <source>
        <dbReference type="ARBA" id="ARBA00031580"/>
    </source>
</evidence>
<keyword evidence="8" id="KW-0520">NAD</keyword>
<keyword evidence="6 13" id="KW-0408">Iron</keyword>
<comment type="cofactor">
    <cofactor evidence="13">
        <name>[2Fe-2S] cluster</name>
        <dbReference type="ChEBI" id="CHEBI:190135"/>
    </cofactor>
    <text evidence="13">Binds 1 [2Fe-2S] cluster.</text>
</comment>
<feature type="binding site" evidence="13">
    <location>
        <position position="106"/>
    </location>
    <ligand>
        <name>[2Fe-2S] cluster</name>
        <dbReference type="ChEBI" id="CHEBI:190135"/>
    </ligand>
</feature>
<dbReference type="PANTHER" id="PTHR10371">
    <property type="entry name" value="NADH DEHYDROGENASE UBIQUINONE FLAVOPROTEIN 2, MITOCHONDRIAL"/>
    <property type="match status" value="1"/>
</dbReference>
<evidence type="ECO:0000256" key="13">
    <source>
        <dbReference type="PIRSR" id="PIRSR000216-1"/>
    </source>
</evidence>
<evidence type="ECO:0000256" key="11">
    <source>
        <dbReference type="ARBA" id="ARBA00034078"/>
    </source>
</evidence>
<feature type="binding site" evidence="13">
    <location>
        <position position="146"/>
    </location>
    <ligand>
        <name>[2Fe-2S] cluster</name>
        <dbReference type="ChEBI" id="CHEBI:190135"/>
    </ligand>
</feature>
<dbReference type="PIRSF" id="PIRSF000216">
    <property type="entry name" value="NADH_DH_24kDa"/>
    <property type="match status" value="1"/>
</dbReference>
<reference evidence="15" key="1">
    <citation type="submission" date="2016-05" db="EMBL/GenBank/DDBJ databases">
        <title>Draft genome sequences of four strains of Ehrlichia ruminantium, a tick-borne pathogen of ruminants, isolated from Zimbabwe, The Gambia and Ghana.</title>
        <authorList>
            <person name="Nakao R."/>
            <person name="Jongejan F."/>
            <person name="Sugimoto C."/>
        </authorList>
    </citation>
    <scope>NUCLEOTIDE SEQUENCE [LARGE SCALE GENOMIC DNA]</scope>
    <source>
        <strain evidence="15">Pokoase 417</strain>
    </source>
</reference>
<dbReference type="FunFam" id="3.40.30.10:FF:000022">
    <property type="entry name" value="NADH dehydrogenase flavoprotein 2, mitochondrial"/>
    <property type="match status" value="1"/>
</dbReference>
<keyword evidence="7 13" id="KW-0411">Iron-sulfur</keyword>
<dbReference type="RefSeq" id="WP_065433725.1">
    <property type="nucleotide sequence ID" value="NZ_BDDM01000201.1"/>
</dbReference>
<dbReference type="PANTHER" id="PTHR10371:SF3">
    <property type="entry name" value="NADH DEHYDROGENASE [UBIQUINONE] FLAVOPROTEIN 2, MITOCHONDRIAL"/>
    <property type="match status" value="1"/>
</dbReference>
<dbReference type="GO" id="GO:0098662">
    <property type="term" value="P:inorganic cation transmembrane transport"/>
    <property type="evidence" value="ECO:0007669"/>
    <property type="project" value="UniProtKB-ARBA"/>
</dbReference>
<organism evidence="14 15">
    <name type="scientific">Ehrlichia ruminantium</name>
    <name type="common">heartwater rickettsia</name>
    <name type="synonym">Cowdria ruminantium</name>
    <dbReference type="NCBI Taxonomy" id="779"/>
    <lineage>
        <taxon>Bacteria</taxon>
        <taxon>Pseudomonadati</taxon>
        <taxon>Pseudomonadota</taxon>
        <taxon>Alphaproteobacteria</taxon>
        <taxon>Rickettsiales</taxon>
        <taxon>Anaplasmataceae</taxon>
        <taxon>Ehrlichia</taxon>
    </lineage>
</organism>
<dbReference type="GO" id="GO:0003954">
    <property type="term" value="F:NADH dehydrogenase activity"/>
    <property type="evidence" value="ECO:0007669"/>
    <property type="project" value="TreeGrafter"/>
</dbReference>
<dbReference type="Proteomes" id="UP000092731">
    <property type="component" value="Unassembled WGS sequence"/>
</dbReference>
<protein>
    <recommendedName>
        <fullName evidence="2">NADH-quinone oxidoreductase subunit E</fullName>
    </recommendedName>
    <alternativeName>
        <fullName evidence="9">NADH dehydrogenase I subunit E</fullName>
    </alternativeName>
    <alternativeName>
        <fullName evidence="10">NDH-1 subunit E</fullName>
    </alternativeName>
</protein>
<dbReference type="CDD" id="cd03064">
    <property type="entry name" value="TRX_Fd_NuoE"/>
    <property type="match status" value="1"/>
</dbReference>
<dbReference type="GO" id="GO:1902494">
    <property type="term" value="C:catalytic complex"/>
    <property type="evidence" value="ECO:0007669"/>
    <property type="project" value="UniProtKB-ARBA"/>
</dbReference>
<dbReference type="AlphaFoldDB" id="A0A170SVX0"/>
<gene>
    <name evidence="14" type="primary">nuoE</name>
    <name evidence="14" type="ORF">EHRUM3_06270</name>
</gene>
<dbReference type="Pfam" id="PF01257">
    <property type="entry name" value="2Fe-2S_thioredx"/>
    <property type="match status" value="1"/>
</dbReference>
<dbReference type="PROSITE" id="PS01099">
    <property type="entry name" value="COMPLEX1_24K"/>
    <property type="match status" value="1"/>
</dbReference>
<comment type="similarity">
    <text evidence="1">Belongs to the complex I 24 kDa subunit family.</text>
</comment>
<dbReference type="GO" id="GO:0022890">
    <property type="term" value="F:inorganic cation transmembrane transporter activity"/>
    <property type="evidence" value="ECO:0007669"/>
    <property type="project" value="UniProtKB-ARBA"/>
</dbReference>
<dbReference type="GO" id="GO:0022804">
    <property type="term" value="F:active transmembrane transporter activity"/>
    <property type="evidence" value="ECO:0007669"/>
    <property type="project" value="UniProtKB-ARBA"/>
</dbReference>
<evidence type="ECO:0000256" key="7">
    <source>
        <dbReference type="ARBA" id="ARBA00023014"/>
    </source>
</evidence>
<feature type="binding site" evidence="13">
    <location>
        <position position="142"/>
    </location>
    <ligand>
        <name>[2Fe-2S] cluster</name>
        <dbReference type="ChEBI" id="CHEBI:190135"/>
    </ligand>
</feature>
<dbReference type="GO" id="GO:0098796">
    <property type="term" value="C:membrane protein complex"/>
    <property type="evidence" value="ECO:0007669"/>
    <property type="project" value="UniProtKB-ARBA"/>
</dbReference>
<dbReference type="NCBIfam" id="NF005725">
    <property type="entry name" value="PRK07539.1-5"/>
    <property type="match status" value="1"/>
</dbReference>
<evidence type="ECO:0000256" key="10">
    <source>
        <dbReference type="ARBA" id="ARBA00032788"/>
    </source>
</evidence>
<dbReference type="GO" id="GO:0051537">
    <property type="term" value="F:2 iron, 2 sulfur cluster binding"/>
    <property type="evidence" value="ECO:0007669"/>
    <property type="project" value="UniProtKB-KW"/>
</dbReference>
<feature type="binding site" evidence="13">
    <location>
        <position position="101"/>
    </location>
    <ligand>
        <name>[2Fe-2S] cluster</name>
        <dbReference type="ChEBI" id="CHEBI:190135"/>
    </ligand>
</feature>
<accession>A0A170SVX0</accession>
<keyword evidence="4 13" id="KW-0479">Metal-binding</keyword>
<dbReference type="Gene3D" id="3.40.30.10">
    <property type="entry name" value="Glutaredoxin"/>
    <property type="match status" value="1"/>
</dbReference>
<dbReference type="Gene3D" id="1.10.10.1590">
    <property type="entry name" value="NADH-quinone oxidoreductase subunit E"/>
    <property type="match status" value="1"/>
</dbReference>
<evidence type="ECO:0000256" key="8">
    <source>
        <dbReference type="ARBA" id="ARBA00023027"/>
    </source>
</evidence>
<dbReference type="NCBIfam" id="TIGR01958">
    <property type="entry name" value="nuoE_fam"/>
    <property type="match status" value="1"/>
</dbReference>
<dbReference type="SUPFAM" id="SSF52833">
    <property type="entry name" value="Thioredoxin-like"/>
    <property type="match status" value="1"/>
</dbReference>
<dbReference type="GO" id="GO:0008324">
    <property type="term" value="F:monoatomic cation transmembrane transporter activity"/>
    <property type="evidence" value="ECO:0007669"/>
    <property type="project" value="UniProtKB-ARBA"/>
</dbReference>
<comment type="cofactor">
    <cofactor evidence="11">
        <name>[2Fe-2S] cluster</name>
        <dbReference type="ChEBI" id="CHEBI:190135"/>
    </cofactor>
</comment>
<evidence type="ECO:0000256" key="6">
    <source>
        <dbReference type="ARBA" id="ARBA00023004"/>
    </source>
</evidence>
<dbReference type="GO" id="GO:0031967">
    <property type="term" value="C:organelle envelope"/>
    <property type="evidence" value="ECO:0007669"/>
    <property type="project" value="UniProtKB-ARBA"/>
</dbReference>
<evidence type="ECO:0000313" key="15">
    <source>
        <dbReference type="Proteomes" id="UP000092731"/>
    </source>
</evidence>
<evidence type="ECO:0000256" key="5">
    <source>
        <dbReference type="ARBA" id="ARBA00022967"/>
    </source>
</evidence>
<evidence type="ECO:0000313" key="14">
    <source>
        <dbReference type="EMBL" id="GAT78405.1"/>
    </source>
</evidence>
<dbReference type="EMBL" id="BDDM01000201">
    <property type="protein sequence ID" value="GAT78405.1"/>
    <property type="molecule type" value="Genomic_DNA"/>
</dbReference>
<comment type="caution">
    <text evidence="14">The sequence shown here is derived from an EMBL/GenBank/DDBJ whole genome shotgun (WGS) entry which is preliminary data.</text>
</comment>
<proteinExistence type="inferred from homology"/>
<dbReference type="InterPro" id="IPR041921">
    <property type="entry name" value="NuoE_N"/>
</dbReference>
<name>A0A170SVX0_EHRRU</name>
<dbReference type="FunFam" id="1.10.10.1590:FF:000001">
    <property type="entry name" value="NADH-quinone oxidoreductase subunit E"/>
    <property type="match status" value="1"/>
</dbReference>
<dbReference type="GO" id="GO:0031090">
    <property type="term" value="C:organelle membrane"/>
    <property type="evidence" value="ECO:0007669"/>
    <property type="project" value="UniProtKB-ARBA"/>
</dbReference>
<keyword evidence="3 13" id="KW-0001">2Fe-2S</keyword>